<reference evidence="10 11" key="1">
    <citation type="journal article" date="2012" name="J. Bacteriol.">
        <title>Complete Genome Sequence of Borrelia crocidurae.</title>
        <authorList>
            <person name="Elbir H."/>
            <person name="Gimenez G."/>
            <person name="Robert C."/>
            <person name="Bergstrom S."/>
            <person name="Cutler S."/>
            <person name="Raoult D."/>
            <person name="Drancourt M."/>
        </authorList>
    </citation>
    <scope>NUCLEOTIDE SEQUENCE [LARGE SCALE GENOMIC DNA]</scope>
    <source>
        <strain evidence="10 11">Achema</strain>
        <plasmid evidence="11">unnamed20</plasmid>
    </source>
</reference>
<keyword evidence="4 8" id="KW-0472">Membrane</keyword>
<accession>I0FEQ3</accession>
<evidence type="ECO:0000256" key="2">
    <source>
        <dbReference type="ARBA" id="ARBA00004459"/>
    </source>
</evidence>
<evidence type="ECO:0000256" key="4">
    <source>
        <dbReference type="ARBA" id="ARBA00023136"/>
    </source>
</evidence>
<comment type="subcellular location">
    <subcellularLocation>
        <location evidence="2 8">Cell outer membrane</location>
        <topology evidence="2 8">Lipid-anchor</topology>
    </subcellularLocation>
</comment>
<dbReference type="HOGENOM" id="CLU_2176224_0_0_12"/>
<evidence type="ECO:0000256" key="3">
    <source>
        <dbReference type="ARBA" id="ARBA00022729"/>
    </source>
</evidence>
<feature type="compositionally biased region" description="Polar residues" evidence="9">
    <location>
        <begin position="91"/>
        <end position="109"/>
    </location>
</feature>
<dbReference type="PATRIC" id="fig|1155096.3.peg.1210"/>
<evidence type="ECO:0000313" key="10">
    <source>
        <dbReference type="EMBL" id="AFI31959.1"/>
    </source>
</evidence>
<geneLocation type="plasmid" evidence="11">
    <name>unnamed20</name>
</geneLocation>
<evidence type="ECO:0000256" key="8">
    <source>
        <dbReference type="RuleBase" id="RU363105"/>
    </source>
</evidence>
<keyword evidence="7 8" id="KW-0449">Lipoprotein</keyword>
<evidence type="ECO:0000256" key="7">
    <source>
        <dbReference type="ARBA" id="ARBA00023288"/>
    </source>
</evidence>
<evidence type="ECO:0000256" key="9">
    <source>
        <dbReference type="SAM" id="MobiDB-lite"/>
    </source>
</evidence>
<comment type="function">
    <text evidence="1 8">The Vlp and Vsp proteins are antigenically distinct proteins, only one vlp or vsp gene is transcriptionally active at any one time. Switching between these genes is a mechanism of host immune response evasion.</text>
</comment>
<proteinExistence type="predicted"/>
<keyword evidence="10" id="KW-0614">Plasmid</keyword>
<organism evidence="10 11">
    <name type="scientific">Borrelia crocidurae (strain Achema)</name>
    <dbReference type="NCBI Taxonomy" id="1155096"/>
    <lineage>
        <taxon>Bacteria</taxon>
        <taxon>Pseudomonadati</taxon>
        <taxon>Spirochaetota</taxon>
        <taxon>Spirochaetia</taxon>
        <taxon>Spirochaetales</taxon>
        <taxon>Borreliaceae</taxon>
        <taxon>Borrelia</taxon>
    </lineage>
</organism>
<evidence type="ECO:0000313" key="11">
    <source>
        <dbReference type="Proteomes" id="UP000005212"/>
    </source>
</evidence>
<dbReference type="KEGG" id="bcw:Q7M_1571"/>
<dbReference type="RefSeq" id="WP_014683295.1">
    <property type="nucleotide sequence ID" value="NC_017785.1"/>
</dbReference>
<dbReference type="GO" id="GO:0009279">
    <property type="term" value="C:cell outer membrane"/>
    <property type="evidence" value="ECO:0007669"/>
    <property type="project" value="UniProtKB-SubCell"/>
</dbReference>
<feature type="non-terminal residue" evidence="10">
    <location>
        <position position="1"/>
    </location>
</feature>
<dbReference type="EMBL" id="CP003446">
    <property type="protein sequence ID" value="AFI31959.1"/>
    <property type="molecule type" value="Genomic_DNA"/>
</dbReference>
<sequence length="109" mass="10823">DAGQLATASAAAANNNGTASTNADLGSAVALKAMTKGGKFTQPADNEAGAIKAAAVSAVNKVLGILDVIIRKTVSGNLGKIREAVKGIKYSESSGTETSQSDTAQTTNK</sequence>
<keyword evidence="5 8" id="KW-0564">Palmitate</keyword>
<name>I0FEQ3_BORCA</name>
<reference evidence="11" key="2">
    <citation type="submission" date="2012-03" db="EMBL/GenBank/DDBJ databases">
        <title>Complete genome sequence of Borrelia crocidurae.</title>
        <authorList>
            <person name="Elbir H."/>
            <person name="Gimenez G."/>
            <person name="Robert C."/>
            <person name="Raoult D."/>
            <person name="Drancourt M."/>
        </authorList>
    </citation>
    <scope>NUCLEOTIDE SEQUENCE [LARGE SCALE GENOMIC DNA]</scope>
    <source>
        <strain evidence="11">Achema</strain>
        <plasmid evidence="11">unnamed20</plasmid>
    </source>
</reference>
<feature type="region of interest" description="Disordered" evidence="9">
    <location>
        <begin position="1"/>
        <end position="22"/>
    </location>
</feature>
<feature type="region of interest" description="Disordered" evidence="9">
    <location>
        <begin position="89"/>
        <end position="109"/>
    </location>
</feature>
<dbReference type="AlphaFoldDB" id="I0FEQ3"/>
<evidence type="ECO:0000256" key="1">
    <source>
        <dbReference type="ARBA" id="ARBA00003932"/>
    </source>
</evidence>
<keyword evidence="6 8" id="KW-0998">Cell outer membrane</keyword>
<keyword evidence="3" id="KW-0732">Signal</keyword>
<evidence type="ECO:0000256" key="5">
    <source>
        <dbReference type="ARBA" id="ARBA00023139"/>
    </source>
</evidence>
<gene>
    <name evidence="10" type="ordered locus">Q7M_1571</name>
</gene>
<evidence type="ECO:0000256" key="6">
    <source>
        <dbReference type="ARBA" id="ARBA00023237"/>
    </source>
</evidence>
<dbReference type="SUPFAM" id="SSF74748">
    <property type="entry name" value="Variable surface antigen VlsE"/>
    <property type="match status" value="1"/>
</dbReference>
<dbReference type="Pfam" id="PF00921">
    <property type="entry name" value="Lipoprotein_2"/>
    <property type="match status" value="1"/>
</dbReference>
<dbReference type="Proteomes" id="UP000005212">
    <property type="component" value="Plasmid unnamed20"/>
</dbReference>
<protein>
    <recommendedName>
        <fullName evidence="8">Variable large protein</fullName>
    </recommendedName>
</protein>
<dbReference type="InterPro" id="IPR000680">
    <property type="entry name" value="Borrelia_lipo"/>
</dbReference>